<protein>
    <recommendedName>
        <fullName evidence="3">Polymer-forming cytoskeletal protein</fullName>
    </recommendedName>
</protein>
<sequence>MNKLQDELILEGITLIFGNWTMPVKTVLPKGSNWDHRGELIFSDDAIIEGDLKVTGPLAFDGDLYIKGSITCESSIFCRGKIYGNGKMNCSRLFTLDDDAKVKVKNKAVLR</sequence>
<dbReference type="EMBL" id="DVFV01000138">
    <property type="protein sequence ID" value="HIQ91550.1"/>
    <property type="molecule type" value="Genomic_DNA"/>
</dbReference>
<proteinExistence type="predicted"/>
<evidence type="ECO:0000313" key="1">
    <source>
        <dbReference type="EMBL" id="HIQ91550.1"/>
    </source>
</evidence>
<reference evidence="1" key="1">
    <citation type="submission" date="2020-10" db="EMBL/GenBank/DDBJ databases">
        <authorList>
            <person name="Gilroy R."/>
        </authorList>
    </citation>
    <scope>NUCLEOTIDE SEQUENCE</scope>
    <source>
        <strain evidence="1">CHK147-3167</strain>
    </source>
</reference>
<reference evidence="1" key="2">
    <citation type="journal article" date="2021" name="PeerJ">
        <title>Extensive microbial diversity within the chicken gut microbiome revealed by metagenomics and culture.</title>
        <authorList>
            <person name="Gilroy R."/>
            <person name="Ravi A."/>
            <person name="Getino M."/>
            <person name="Pursley I."/>
            <person name="Horton D.L."/>
            <person name="Alikhan N.F."/>
            <person name="Baker D."/>
            <person name="Gharbi K."/>
            <person name="Hall N."/>
            <person name="Watson M."/>
            <person name="Adriaenssens E.M."/>
            <person name="Foster-Nyarko E."/>
            <person name="Jarju S."/>
            <person name="Secka A."/>
            <person name="Antonio M."/>
            <person name="Oren A."/>
            <person name="Chaudhuri R.R."/>
            <person name="La Ragione R."/>
            <person name="Hildebrand F."/>
            <person name="Pallen M.J."/>
        </authorList>
    </citation>
    <scope>NUCLEOTIDE SEQUENCE</scope>
    <source>
        <strain evidence="1">CHK147-3167</strain>
    </source>
</reference>
<accession>A0A9D0ZSM0</accession>
<evidence type="ECO:0000313" key="2">
    <source>
        <dbReference type="Proteomes" id="UP000886786"/>
    </source>
</evidence>
<dbReference type="AlphaFoldDB" id="A0A9D0ZSM0"/>
<dbReference type="Proteomes" id="UP000886786">
    <property type="component" value="Unassembled WGS sequence"/>
</dbReference>
<gene>
    <name evidence="1" type="ORF">IAB27_08075</name>
</gene>
<comment type="caution">
    <text evidence="1">The sequence shown here is derived from an EMBL/GenBank/DDBJ whole genome shotgun (WGS) entry which is preliminary data.</text>
</comment>
<name>A0A9D0ZSM0_9FIRM</name>
<organism evidence="1 2">
    <name type="scientific">Candidatus Coprosoma intestinipullorum</name>
    <dbReference type="NCBI Taxonomy" id="2840752"/>
    <lineage>
        <taxon>Bacteria</taxon>
        <taxon>Bacillati</taxon>
        <taxon>Bacillota</taxon>
        <taxon>Bacillota incertae sedis</taxon>
        <taxon>Candidatus Coprosoma</taxon>
    </lineage>
</organism>
<evidence type="ECO:0008006" key="3">
    <source>
        <dbReference type="Google" id="ProtNLM"/>
    </source>
</evidence>